<evidence type="ECO:0000256" key="8">
    <source>
        <dbReference type="ARBA" id="ARBA00023118"/>
    </source>
</evidence>
<dbReference type="GO" id="GO:0043571">
    <property type="term" value="P:maintenance of CRISPR repeat elements"/>
    <property type="evidence" value="ECO:0007669"/>
    <property type="project" value="UniProtKB-UniRule"/>
</dbReference>
<proteinExistence type="inferred from homology"/>
<name>A0A6M8NAD0_9BACT</name>
<dbReference type="GO" id="GO:0046872">
    <property type="term" value="F:metal ion binding"/>
    <property type="evidence" value="ECO:0007669"/>
    <property type="project" value="UniProtKB-UniRule"/>
</dbReference>
<keyword evidence="11" id="KW-1185">Reference proteome</keyword>
<evidence type="ECO:0000313" key="10">
    <source>
        <dbReference type="EMBL" id="RXI40492.1"/>
    </source>
</evidence>
<dbReference type="GO" id="GO:0004521">
    <property type="term" value="F:RNA endonuclease activity"/>
    <property type="evidence" value="ECO:0007669"/>
    <property type="project" value="InterPro"/>
</dbReference>
<dbReference type="NCBIfam" id="TIGR01573">
    <property type="entry name" value="cas2"/>
    <property type="match status" value="1"/>
</dbReference>
<dbReference type="GO" id="GO:0016787">
    <property type="term" value="F:hydrolase activity"/>
    <property type="evidence" value="ECO:0007669"/>
    <property type="project" value="UniProtKB-KW"/>
</dbReference>
<dbReference type="SUPFAM" id="SSF143430">
    <property type="entry name" value="TTP0101/SSO1404-like"/>
    <property type="match status" value="1"/>
</dbReference>
<evidence type="ECO:0000256" key="7">
    <source>
        <dbReference type="ARBA" id="ARBA00022842"/>
    </source>
</evidence>
<dbReference type="GO" id="GO:0051607">
    <property type="term" value="P:defense response to virus"/>
    <property type="evidence" value="ECO:0007669"/>
    <property type="project" value="UniProtKB-UniRule"/>
</dbReference>
<evidence type="ECO:0000256" key="9">
    <source>
        <dbReference type="HAMAP-Rule" id="MF_01471"/>
    </source>
</evidence>
<dbReference type="Gene3D" id="3.30.70.240">
    <property type="match status" value="1"/>
</dbReference>
<evidence type="ECO:0000256" key="3">
    <source>
        <dbReference type="ARBA" id="ARBA00022722"/>
    </source>
</evidence>
<dbReference type="PANTHER" id="PTHR34405">
    <property type="entry name" value="CRISPR-ASSOCIATED ENDORIBONUCLEASE CAS2"/>
    <property type="match status" value="1"/>
</dbReference>
<dbReference type="PANTHER" id="PTHR34405:SF1">
    <property type="entry name" value="CRISPR-ASSOCIATED ENDORIBONUCLEASE CAS2"/>
    <property type="match status" value="1"/>
</dbReference>
<comment type="cofactor">
    <cofactor evidence="1 9">
        <name>Mg(2+)</name>
        <dbReference type="ChEBI" id="CHEBI:18420"/>
    </cofactor>
</comment>
<dbReference type="RefSeq" id="WP_129013817.1">
    <property type="nucleotide sequence ID" value="NZ_CBCSEI010000010.1"/>
</dbReference>
<dbReference type="CDD" id="cd09725">
    <property type="entry name" value="Cas2_I_II_III"/>
    <property type="match status" value="1"/>
</dbReference>
<sequence length="103" mass="12060">MKKDTFNYNYAFLFYDIADEFSDAGKYRVAKVFKICKKYLKHHQKSIFRGSITPANQIKLENELKKVIDKNLDFISIVKVPNAKSFNETILGTNQKEEESIFI</sequence>
<keyword evidence="3 9" id="KW-0540">Nuclease</keyword>
<dbReference type="Pfam" id="PF09827">
    <property type="entry name" value="CRISPR_Cas2"/>
    <property type="match status" value="1"/>
</dbReference>
<dbReference type="InterPro" id="IPR019199">
    <property type="entry name" value="Virulence_VapD/CRISPR_Cas2"/>
</dbReference>
<dbReference type="EMBL" id="NXII01000010">
    <property type="protein sequence ID" value="RXI40492.1"/>
    <property type="molecule type" value="Genomic_DNA"/>
</dbReference>
<comment type="caution">
    <text evidence="10">The sequence shown here is derived from an EMBL/GenBank/DDBJ whole genome shotgun (WGS) entry which is preliminary data.</text>
</comment>
<evidence type="ECO:0000256" key="4">
    <source>
        <dbReference type="ARBA" id="ARBA00022723"/>
    </source>
</evidence>
<dbReference type="InterPro" id="IPR021127">
    <property type="entry name" value="CRISPR_associated_Cas2"/>
</dbReference>
<keyword evidence="4 9" id="KW-0479">Metal-binding</keyword>
<keyword evidence="8 9" id="KW-0051">Antiviral defense</keyword>
<evidence type="ECO:0000256" key="5">
    <source>
        <dbReference type="ARBA" id="ARBA00022759"/>
    </source>
</evidence>
<dbReference type="AlphaFoldDB" id="A0A6M8NAD0"/>
<feature type="binding site" evidence="9">
    <location>
        <position position="16"/>
    </location>
    <ligand>
        <name>Mg(2+)</name>
        <dbReference type="ChEBI" id="CHEBI:18420"/>
        <note>catalytic</note>
    </ligand>
</feature>
<reference evidence="10 11" key="1">
    <citation type="submission" date="2017-09" db="EMBL/GenBank/DDBJ databases">
        <title>Genomics of the genus Arcobacter.</title>
        <authorList>
            <person name="Perez-Cataluna A."/>
            <person name="Figueras M.J."/>
            <person name="Salas-Masso N."/>
        </authorList>
    </citation>
    <scope>NUCLEOTIDE SEQUENCE [LARGE SCALE GENOMIC DNA]</scope>
    <source>
        <strain evidence="10 11">CECT 7834</strain>
    </source>
</reference>
<evidence type="ECO:0000256" key="2">
    <source>
        <dbReference type="ARBA" id="ARBA00009959"/>
    </source>
</evidence>
<dbReference type="Proteomes" id="UP000290378">
    <property type="component" value="Unassembled WGS sequence"/>
</dbReference>
<comment type="subunit">
    <text evidence="9">Homodimer, forms a heterotetramer with a Cas1 homodimer.</text>
</comment>
<keyword evidence="7 9" id="KW-0460">Magnesium</keyword>
<accession>A0A6M8NAD0</accession>
<protein>
    <recommendedName>
        <fullName evidence="9">CRISPR-associated endoribonuclease Cas2</fullName>
        <ecNumber evidence="9">3.1.-.-</ecNumber>
    </recommendedName>
</protein>
<keyword evidence="6 9" id="KW-0378">Hydrolase</keyword>
<dbReference type="EC" id="3.1.-.-" evidence="9"/>
<comment type="function">
    <text evidence="9">CRISPR (clustered regularly interspaced short palindromic repeat), is an adaptive immune system that provides protection against mobile genetic elements (viruses, transposable elements and conjugative plasmids). CRISPR clusters contain sequences complementary to antecedent mobile elements and target invading nucleic acids. CRISPR clusters are transcribed and processed into CRISPR RNA (crRNA). Functions as a ssRNA-specific endoribonuclease. Involved in the integration of spacer DNA into the CRISPR cassette.</text>
</comment>
<keyword evidence="5 9" id="KW-0255">Endonuclease</keyword>
<organism evidence="10 11">
    <name type="scientific">Arcobacter cloacae</name>
    <dbReference type="NCBI Taxonomy" id="1054034"/>
    <lineage>
        <taxon>Bacteria</taxon>
        <taxon>Pseudomonadati</taxon>
        <taxon>Campylobacterota</taxon>
        <taxon>Epsilonproteobacteria</taxon>
        <taxon>Campylobacterales</taxon>
        <taxon>Arcobacteraceae</taxon>
        <taxon>Arcobacter</taxon>
    </lineage>
</organism>
<evidence type="ECO:0000256" key="1">
    <source>
        <dbReference type="ARBA" id="ARBA00001946"/>
    </source>
</evidence>
<evidence type="ECO:0000256" key="6">
    <source>
        <dbReference type="ARBA" id="ARBA00022801"/>
    </source>
</evidence>
<comment type="similarity">
    <text evidence="2 9">Belongs to the CRISPR-associated endoribonuclease Cas2 protein family.</text>
</comment>
<dbReference type="HAMAP" id="MF_01471">
    <property type="entry name" value="Cas2"/>
    <property type="match status" value="1"/>
</dbReference>
<evidence type="ECO:0000313" key="11">
    <source>
        <dbReference type="Proteomes" id="UP000290378"/>
    </source>
</evidence>
<gene>
    <name evidence="9 10" type="primary">cas2</name>
    <name evidence="10" type="ORF">CP963_08875</name>
</gene>